<keyword evidence="1" id="KW-0812">Transmembrane</keyword>
<gene>
    <name evidence="2" type="ORF">N7517_011286</name>
</gene>
<dbReference type="EMBL" id="JAPZBT010000006">
    <property type="protein sequence ID" value="KAJ5356677.1"/>
    <property type="molecule type" value="Genomic_DNA"/>
</dbReference>
<keyword evidence="1" id="KW-0472">Membrane</keyword>
<organism evidence="2 3">
    <name type="scientific">Penicillium concentricum</name>
    <dbReference type="NCBI Taxonomy" id="293559"/>
    <lineage>
        <taxon>Eukaryota</taxon>
        <taxon>Fungi</taxon>
        <taxon>Dikarya</taxon>
        <taxon>Ascomycota</taxon>
        <taxon>Pezizomycotina</taxon>
        <taxon>Eurotiomycetes</taxon>
        <taxon>Eurotiomycetidae</taxon>
        <taxon>Eurotiales</taxon>
        <taxon>Aspergillaceae</taxon>
        <taxon>Penicillium</taxon>
    </lineage>
</organism>
<evidence type="ECO:0000313" key="2">
    <source>
        <dbReference type="EMBL" id="KAJ5356677.1"/>
    </source>
</evidence>
<protein>
    <submittedName>
        <fullName evidence="2">Uncharacterized protein</fullName>
    </submittedName>
</protein>
<keyword evidence="1" id="KW-1133">Transmembrane helix</keyword>
<dbReference type="GeneID" id="81468192"/>
<proteinExistence type="predicted"/>
<dbReference type="OrthoDB" id="10635408at2759"/>
<accession>A0A9W9RAL3</accession>
<dbReference type="AlphaFoldDB" id="A0A9W9RAL3"/>
<evidence type="ECO:0000313" key="3">
    <source>
        <dbReference type="Proteomes" id="UP001147752"/>
    </source>
</evidence>
<dbReference type="Proteomes" id="UP001147752">
    <property type="component" value="Unassembled WGS sequence"/>
</dbReference>
<sequence length="137" mass="15561">MVSNTLSPNEELRGSKYLDALLNSHEARHEARRKDPDTSVIPCFTEENSFLFRPQIYIPILVLIYTVILLAAWWILCLLSNDRLRPIPSSRGHSYDSREPAAYEFSDTIVRWCRAALVLWSITGVVKLPLTSAVCGL</sequence>
<comment type="caution">
    <text evidence="2">The sequence shown here is derived from an EMBL/GenBank/DDBJ whole genome shotgun (WGS) entry which is preliminary data.</text>
</comment>
<reference evidence="2" key="1">
    <citation type="submission" date="2022-12" db="EMBL/GenBank/DDBJ databases">
        <authorList>
            <person name="Petersen C."/>
        </authorList>
    </citation>
    <scope>NUCLEOTIDE SEQUENCE</scope>
    <source>
        <strain evidence="2">IBT 3081</strain>
    </source>
</reference>
<dbReference type="RefSeq" id="XP_056574824.1">
    <property type="nucleotide sequence ID" value="XM_056729009.1"/>
</dbReference>
<evidence type="ECO:0000256" key="1">
    <source>
        <dbReference type="SAM" id="Phobius"/>
    </source>
</evidence>
<keyword evidence="3" id="KW-1185">Reference proteome</keyword>
<feature type="transmembrane region" description="Helical" evidence="1">
    <location>
        <begin position="56"/>
        <end position="79"/>
    </location>
</feature>
<name>A0A9W9RAL3_9EURO</name>
<reference evidence="2" key="2">
    <citation type="journal article" date="2023" name="IMA Fungus">
        <title>Comparative genomic study of the Penicillium genus elucidates a diverse pangenome and 15 lateral gene transfer events.</title>
        <authorList>
            <person name="Petersen C."/>
            <person name="Sorensen T."/>
            <person name="Nielsen M.R."/>
            <person name="Sondergaard T.E."/>
            <person name="Sorensen J.L."/>
            <person name="Fitzpatrick D.A."/>
            <person name="Frisvad J.C."/>
            <person name="Nielsen K.L."/>
        </authorList>
    </citation>
    <scope>NUCLEOTIDE SEQUENCE</scope>
    <source>
        <strain evidence="2">IBT 3081</strain>
    </source>
</reference>